<dbReference type="EMBL" id="JAPFPW010000003">
    <property type="protein sequence ID" value="MCW7753157.1"/>
    <property type="molecule type" value="Genomic_DNA"/>
</dbReference>
<comment type="caution">
    <text evidence="1">The sequence shown here is derived from an EMBL/GenBank/DDBJ whole genome shotgun (WGS) entry which is preliminary data.</text>
</comment>
<sequence>MTFRDALVKKIALDGLVQRIRSSMTAETDRPDRKNLAMLLAESAYEPSTTRDLDVYIREEEGELPDIVVLDNGLGRYRTTLDDVALRKSPTVKEMISFTNARKILSDSDVLVSRREKTLDFLHRHCIDRLNLNWTRKDIAAIADEGWQAMETRDAKGVETAMTLFSELLSFSLLPDSWRKHGWFACGRQEKEGAKIRVENLTAFCRSHFRIFLCKGPLIRGDKTSEEMVESLYRGDRKGDYEGREVWTALLEAFSDYRP</sequence>
<protein>
    <submittedName>
        <fullName evidence="1">Uncharacterized protein</fullName>
    </submittedName>
</protein>
<organism evidence="1 2">
    <name type="scientific">Desulfobotulus pelophilus</name>
    <dbReference type="NCBI Taxonomy" id="2823377"/>
    <lineage>
        <taxon>Bacteria</taxon>
        <taxon>Pseudomonadati</taxon>
        <taxon>Thermodesulfobacteriota</taxon>
        <taxon>Desulfobacteria</taxon>
        <taxon>Desulfobacterales</taxon>
        <taxon>Desulfobacteraceae</taxon>
        <taxon>Desulfobotulus</taxon>
    </lineage>
</organism>
<dbReference type="Proteomes" id="UP001209681">
    <property type="component" value="Unassembled WGS sequence"/>
</dbReference>
<name>A0ABT3N6S2_9BACT</name>
<accession>A0ABT3N6S2</accession>
<gene>
    <name evidence="1" type="ORF">OOT00_04060</name>
</gene>
<evidence type="ECO:0000313" key="1">
    <source>
        <dbReference type="EMBL" id="MCW7753157.1"/>
    </source>
</evidence>
<proteinExistence type="predicted"/>
<evidence type="ECO:0000313" key="2">
    <source>
        <dbReference type="Proteomes" id="UP001209681"/>
    </source>
</evidence>
<keyword evidence="2" id="KW-1185">Reference proteome</keyword>
<dbReference type="RefSeq" id="WP_265424014.1">
    <property type="nucleotide sequence ID" value="NZ_JAPFPW010000003.1"/>
</dbReference>
<reference evidence="1 2" key="1">
    <citation type="submission" date="2022-11" db="EMBL/GenBank/DDBJ databases">
        <title>Desulfobotulus tamanensis H1 sp. nov. - anaerobic, alkaliphilic, sulphate reducing bacterium isolated from terrestrial mud volcano.</title>
        <authorList>
            <person name="Frolova A."/>
            <person name="Merkel A.Y."/>
            <person name="Slobodkin A.I."/>
        </authorList>
    </citation>
    <scope>NUCLEOTIDE SEQUENCE [LARGE SCALE GENOMIC DNA]</scope>
    <source>
        <strain evidence="1 2">H1</strain>
    </source>
</reference>